<evidence type="ECO:0000256" key="3">
    <source>
        <dbReference type="SAM" id="MobiDB-lite"/>
    </source>
</evidence>
<evidence type="ECO:0000313" key="5">
    <source>
        <dbReference type="Proteomes" id="UP000077868"/>
    </source>
</evidence>
<dbReference type="STRING" id="1300347.I601_3256"/>
<sequence length="280" mass="29348">MVGLPGLPRRPGPTVRTRVEEHDGDQVRHREDRLVTEEPLELRLAWPGAPARRAWVTMRTPGHDFELAAGWVAHEGLLSARTGLAGIAYCTDADLAPEQEFNVVTVTLDAAPAREPGHRHEGLSAGSSACGVCGSDSVAEALAVSTAAPWAGPLPSADVVRLLPERLRESQRVFDRTGGVHAAGLATADGRVLVVREDVGRHNAVDKVVGTRILAGSTPAEACLVVSGRAGFELVQKAVASGIGALVAVGAPTSLSARLAAEHGLALWGFVRGERAVRYS</sequence>
<dbReference type="InterPro" id="IPR016193">
    <property type="entry name" value="Cytidine_deaminase-like"/>
</dbReference>
<reference evidence="4 5" key="1">
    <citation type="submission" date="2016-03" db="EMBL/GenBank/DDBJ databases">
        <title>Complete genome sequence of a soil Actinobacterium, Nocardioides dokdonensis FR1436.</title>
        <authorList>
            <person name="Kwon S.-K."/>
            <person name="Kim K."/>
            <person name="Kim J.F."/>
        </authorList>
    </citation>
    <scope>NUCLEOTIDE SEQUENCE [LARGE SCALE GENOMIC DNA]</scope>
    <source>
        <strain evidence="4 5">FR1436</strain>
    </source>
</reference>
<dbReference type="PIRSF" id="PIRSF015626">
    <property type="entry name" value="FdhD"/>
    <property type="match status" value="1"/>
</dbReference>
<gene>
    <name evidence="4" type="ORF">I601_3256</name>
</gene>
<name>A0A1A9GPY8_9ACTN</name>
<proteinExistence type="predicted"/>
<evidence type="ECO:0000256" key="2">
    <source>
        <dbReference type="ARBA" id="ARBA00023150"/>
    </source>
</evidence>
<dbReference type="GO" id="GO:0016783">
    <property type="term" value="F:sulfurtransferase activity"/>
    <property type="evidence" value="ECO:0007669"/>
    <property type="project" value="InterPro"/>
</dbReference>
<evidence type="ECO:0000313" key="4">
    <source>
        <dbReference type="EMBL" id="ANH39663.1"/>
    </source>
</evidence>
<feature type="compositionally biased region" description="Low complexity" evidence="3">
    <location>
        <begin position="1"/>
        <end position="16"/>
    </location>
</feature>
<keyword evidence="2" id="KW-0501">Molybdenum cofactor biosynthesis</keyword>
<dbReference type="EMBL" id="CP015079">
    <property type="protein sequence ID" value="ANH39663.1"/>
    <property type="molecule type" value="Genomic_DNA"/>
</dbReference>
<dbReference type="Gene3D" id="3.40.140.10">
    <property type="entry name" value="Cytidine Deaminase, domain 2"/>
    <property type="match status" value="1"/>
</dbReference>
<organism evidence="4 5">
    <name type="scientific">Nocardioides dokdonensis FR1436</name>
    <dbReference type="NCBI Taxonomy" id="1300347"/>
    <lineage>
        <taxon>Bacteria</taxon>
        <taxon>Bacillati</taxon>
        <taxon>Actinomycetota</taxon>
        <taxon>Actinomycetes</taxon>
        <taxon>Propionibacteriales</taxon>
        <taxon>Nocardioidaceae</taxon>
        <taxon>Nocardioides</taxon>
    </lineage>
</organism>
<dbReference type="PANTHER" id="PTHR30592:SF1">
    <property type="entry name" value="SULFUR CARRIER PROTEIN FDHD"/>
    <property type="match status" value="1"/>
</dbReference>
<dbReference type="KEGG" id="ndk:I601_3256"/>
<keyword evidence="5" id="KW-1185">Reference proteome</keyword>
<dbReference type="PANTHER" id="PTHR30592">
    <property type="entry name" value="FORMATE DEHYDROGENASE"/>
    <property type="match status" value="1"/>
</dbReference>
<dbReference type="GO" id="GO:0006777">
    <property type="term" value="P:Mo-molybdopterin cofactor biosynthetic process"/>
    <property type="evidence" value="ECO:0007669"/>
    <property type="project" value="UniProtKB-KW"/>
</dbReference>
<protein>
    <submittedName>
        <fullName evidence="4">Formate dehydrogenase accessory protein</fullName>
    </submittedName>
</protein>
<dbReference type="SUPFAM" id="SSF53927">
    <property type="entry name" value="Cytidine deaminase-like"/>
    <property type="match status" value="1"/>
</dbReference>
<keyword evidence="1" id="KW-0963">Cytoplasm</keyword>
<dbReference type="PATRIC" id="fig|1300347.3.peg.3261"/>
<feature type="region of interest" description="Disordered" evidence="3">
    <location>
        <begin position="1"/>
        <end position="31"/>
    </location>
</feature>
<dbReference type="Gene3D" id="3.10.20.10">
    <property type="match status" value="1"/>
</dbReference>
<accession>A0A1A9GPY8</accession>
<dbReference type="RefSeq" id="WP_237089437.1">
    <property type="nucleotide sequence ID" value="NZ_CP015079.1"/>
</dbReference>
<feature type="compositionally biased region" description="Basic and acidic residues" evidence="3">
    <location>
        <begin position="17"/>
        <end position="31"/>
    </location>
</feature>
<dbReference type="AlphaFoldDB" id="A0A1A9GPY8"/>
<dbReference type="Pfam" id="PF02634">
    <property type="entry name" value="FdhD-NarQ"/>
    <property type="match status" value="1"/>
</dbReference>
<dbReference type="InterPro" id="IPR003786">
    <property type="entry name" value="FdhD"/>
</dbReference>
<dbReference type="Proteomes" id="UP000077868">
    <property type="component" value="Chromosome"/>
</dbReference>
<evidence type="ECO:0000256" key="1">
    <source>
        <dbReference type="ARBA" id="ARBA00022490"/>
    </source>
</evidence>